<name>A0A8J5W0X7_ZIZPA</name>
<organism evidence="2 3">
    <name type="scientific">Zizania palustris</name>
    <name type="common">Northern wild rice</name>
    <dbReference type="NCBI Taxonomy" id="103762"/>
    <lineage>
        <taxon>Eukaryota</taxon>
        <taxon>Viridiplantae</taxon>
        <taxon>Streptophyta</taxon>
        <taxon>Embryophyta</taxon>
        <taxon>Tracheophyta</taxon>
        <taxon>Spermatophyta</taxon>
        <taxon>Magnoliopsida</taxon>
        <taxon>Liliopsida</taxon>
        <taxon>Poales</taxon>
        <taxon>Poaceae</taxon>
        <taxon>BOP clade</taxon>
        <taxon>Oryzoideae</taxon>
        <taxon>Oryzeae</taxon>
        <taxon>Zizaniinae</taxon>
        <taxon>Zizania</taxon>
    </lineage>
</organism>
<keyword evidence="3" id="KW-1185">Reference proteome</keyword>
<dbReference type="AlphaFoldDB" id="A0A8J5W0X7"/>
<proteinExistence type="predicted"/>
<evidence type="ECO:0000313" key="2">
    <source>
        <dbReference type="EMBL" id="KAG8068748.1"/>
    </source>
</evidence>
<feature type="region of interest" description="Disordered" evidence="1">
    <location>
        <begin position="26"/>
        <end position="45"/>
    </location>
</feature>
<protein>
    <submittedName>
        <fullName evidence="2">Uncharacterized protein</fullName>
    </submittedName>
</protein>
<gene>
    <name evidence="2" type="ORF">GUJ93_ZPchr0005g15469</name>
</gene>
<reference evidence="2" key="2">
    <citation type="submission" date="2021-02" db="EMBL/GenBank/DDBJ databases">
        <authorList>
            <person name="Kimball J.A."/>
            <person name="Haas M.W."/>
            <person name="Macchietto M."/>
            <person name="Kono T."/>
            <person name="Duquette J."/>
            <person name="Shao M."/>
        </authorList>
    </citation>
    <scope>NUCLEOTIDE SEQUENCE</scope>
    <source>
        <tissue evidence="2">Fresh leaf tissue</tissue>
    </source>
</reference>
<feature type="region of interest" description="Disordered" evidence="1">
    <location>
        <begin position="63"/>
        <end position="86"/>
    </location>
</feature>
<dbReference type="Proteomes" id="UP000729402">
    <property type="component" value="Unassembled WGS sequence"/>
</dbReference>
<evidence type="ECO:0000313" key="3">
    <source>
        <dbReference type="Proteomes" id="UP000729402"/>
    </source>
</evidence>
<comment type="caution">
    <text evidence="2">The sequence shown here is derived from an EMBL/GenBank/DDBJ whole genome shotgun (WGS) entry which is preliminary data.</text>
</comment>
<accession>A0A8J5W0X7</accession>
<reference evidence="2" key="1">
    <citation type="journal article" date="2021" name="bioRxiv">
        <title>Whole Genome Assembly and Annotation of Northern Wild Rice, Zizania palustris L., Supports a Whole Genome Duplication in the Zizania Genus.</title>
        <authorList>
            <person name="Haas M."/>
            <person name="Kono T."/>
            <person name="Macchietto M."/>
            <person name="Millas R."/>
            <person name="McGilp L."/>
            <person name="Shao M."/>
            <person name="Duquette J."/>
            <person name="Hirsch C.N."/>
            <person name="Kimball J."/>
        </authorList>
    </citation>
    <scope>NUCLEOTIDE SEQUENCE</scope>
    <source>
        <tissue evidence="2">Fresh leaf tissue</tissue>
    </source>
</reference>
<sequence length="148" mass="14955">MNPAPAQPPSTLFTVWRRGRLCAPYSGPAPAGTEPEPEGTQHGRHHRCRGWFCTTCPTRLWSPPGPALPSAGGDRVARPLDTDGGDAEGVIRVYADVGGAAEGMTSCGLEEGTVGDSAKGLTGGGAVLFAAGTSDEVGTGVVVGGKPE</sequence>
<evidence type="ECO:0000256" key="1">
    <source>
        <dbReference type="SAM" id="MobiDB-lite"/>
    </source>
</evidence>
<feature type="compositionally biased region" description="Low complexity" evidence="1">
    <location>
        <begin position="28"/>
        <end position="40"/>
    </location>
</feature>
<dbReference type="EMBL" id="JAAALK010000284">
    <property type="protein sequence ID" value="KAG8068748.1"/>
    <property type="molecule type" value="Genomic_DNA"/>
</dbReference>